<keyword evidence="2" id="KW-1133">Transmembrane helix</keyword>
<feature type="compositionally biased region" description="Polar residues" evidence="1">
    <location>
        <begin position="44"/>
        <end position="54"/>
    </location>
</feature>
<keyword evidence="4" id="KW-0378">Hydrolase</keyword>
<dbReference type="SUPFAM" id="SSF54001">
    <property type="entry name" value="Cysteine proteinases"/>
    <property type="match status" value="1"/>
</dbReference>
<dbReference type="Pfam" id="PF11992">
    <property type="entry name" value="TgpA_N"/>
    <property type="match status" value="1"/>
</dbReference>
<reference evidence="4 5" key="1">
    <citation type="submission" date="2019-06" db="EMBL/GenBank/DDBJ databases">
        <title>Sequencing the genomes of 1000 actinobacteria strains.</title>
        <authorList>
            <person name="Klenk H.-P."/>
        </authorList>
    </citation>
    <scope>NUCLEOTIDE SEQUENCE [LARGE SCALE GENOMIC DNA]</scope>
    <source>
        <strain evidence="4 5">DSM 102200</strain>
    </source>
</reference>
<feature type="transmembrane region" description="Helical" evidence="2">
    <location>
        <begin position="100"/>
        <end position="121"/>
    </location>
</feature>
<sequence>MTTPPERPDPEPLQPEHPDPAQGNGTAAPPTVPPDPADAPLTDQNGSDPAQENGTAAAPTVPPDPAATDQNGKNPQPAAAPPAEKRRPAPRRERVSTVRLAFALSGVAALAAVAGLGFHRVFVLGDIGPVAVVAAVAPVVLSALVSWPRRRTLPLWLSIVSTVAGWALVVGLTLFHGDFGVIGGSLRNSWKATLTTLTPAPGRPELLVLPHVLIWFAGVAGAEAVLRSRTKALPALPAVAVFGVALLLGVGGPGSNLPVAAGLVGLTAMLVVVRGAGRVGRVPAGMAMASAVALVAVYAGPVLPVAGTPYDPRTSVEAPPPQQRDSISPLDRVSAWLQTPDQQMFTVHTTAPENWRLAVLDRFDGTNWTSGAKYVPAGNRIPEAEYAKGRAAGSRVDQRFTIQNLPGVWVPAADRPRTITGLGVTVDPVNGVLTSARQLRPGQAYSVVSTARDYDADELAAAEPARDAEAQAATALPESPGTTASNAQVPAFQKLAEQVTRGQSTGFQQAAALADYLRTAAKYDVAGLSGHNYADLSYFLNRTKRGTSEQFATAYAVLARSVGLPTRVVVGFRPGVGGNGMFQVRSGDVLVWPEVDFAGLGWVPFYPTPEQEGRSQQSGSVPAGDTQQKLEAAQKNAASKNKGNGAGSGAKPPPPQPPAVKTPPHHPTPWWVYALAAAGLIPVVYLVAVLILPVLRRRRRRTGATPADRIAGAWEQTVETLHAVGLPTATALTAHEVAGFGARTVGGTEPYLRPLADLVNRAEYAGAPPDLFAAEVAWRHTDQIGSLVAGAAGPMRRIGRRLHPRGLRAQR</sequence>
<keyword evidence="5" id="KW-1185">Reference proteome</keyword>
<feature type="transmembrane region" description="Helical" evidence="2">
    <location>
        <begin position="284"/>
        <end position="303"/>
    </location>
</feature>
<dbReference type="SMART" id="SM00460">
    <property type="entry name" value="TGc"/>
    <property type="match status" value="1"/>
</dbReference>
<gene>
    <name evidence="4" type="ORF">FB559_6673</name>
</gene>
<dbReference type="Pfam" id="PF01841">
    <property type="entry name" value="Transglut_core"/>
    <property type="match status" value="1"/>
</dbReference>
<organism evidence="4 5">
    <name type="scientific">Actinoallomurus bryophytorum</name>
    <dbReference type="NCBI Taxonomy" id="1490222"/>
    <lineage>
        <taxon>Bacteria</taxon>
        <taxon>Bacillati</taxon>
        <taxon>Actinomycetota</taxon>
        <taxon>Actinomycetes</taxon>
        <taxon>Streptosporangiales</taxon>
        <taxon>Thermomonosporaceae</taxon>
        <taxon>Actinoallomurus</taxon>
    </lineage>
</organism>
<feature type="compositionally biased region" description="Pro residues" evidence="1">
    <location>
        <begin position="651"/>
        <end position="664"/>
    </location>
</feature>
<evidence type="ECO:0000313" key="4">
    <source>
        <dbReference type="EMBL" id="TQM00938.1"/>
    </source>
</evidence>
<feature type="transmembrane region" description="Helical" evidence="2">
    <location>
        <begin position="154"/>
        <end position="175"/>
    </location>
</feature>
<dbReference type="InterPro" id="IPR021878">
    <property type="entry name" value="TgpA_N"/>
</dbReference>
<name>A0A543CVP2_9ACTN</name>
<feature type="compositionally biased region" description="Low complexity" evidence="1">
    <location>
        <begin position="633"/>
        <end position="643"/>
    </location>
</feature>
<dbReference type="GO" id="GO:0006508">
    <property type="term" value="P:proteolysis"/>
    <property type="evidence" value="ECO:0007669"/>
    <property type="project" value="UniProtKB-KW"/>
</dbReference>
<evidence type="ECO:0000313" key="5">
    <source>
        <dbReference type="Proteomes" id="UP000316096"/>
    </source>
</evidence>
<evidence type="ECO:0000256" key="1">
    <source>
        <dbReference type="SAM" id="MobiDB-lite"/>
    </source>
</evidence>
<feature type="compositionally biased region" description="Polar residues" evidence="1">
    <location>
        <begin position="614"/>
        <end position="629"/>
    </location>
</feature>
<dbReference type="InterPro" id="IPR052901">
    <property type="entry name" value="Bact_TGase-like"/>
</dbReference>
<dbReference type="Gene3D" id="3.10.620.30">
    <property type="match status" value="1"/>
</dbReference>
<feature type="compositionally biased region" description="Basic and acidic residues" evidence="1">
    <location>
        <begin position="83"/>
        <end position="92"/>
    </location>
</feature>
<dbReference type="InterPro" id="IPR038765">
    <property type="entry name" value="Papain-like_cys_pep_sf"/>
</dbReference>
<feature type="transmembrane region" description="Helical" evidence="2">
    <location>
        <begin position="206"/>
        <end position="226"/>
    </location>
</feature>
<dbReference type="InterPro" id="IPR002931">
    <property type="entry name" value="Transglutaminase-like"/>
</dbReference>
<feature type="domain" description="Transglutaminase-like" evidence="3">
    <location>
        <begin position="540"/>
        <end position="609"/>
    </location>
</feature>
<feature type="transmembrane region" description="Helical" evidence="2">
    <location>
        <begin position="127"/>
        <end position="147"/>
    </location>
</feature>
<dbReference type="GO" id="GO:0008233">
    <property type="term" value="F:peptidase activity"/>
    <property type="evidence" value="ECO:0007669"/>
    <property type="project" value="UniProtKB-KW"/>
</dbReference>
<dbReference type="EMBL" id="VFOZ01000001">
    <property type="protein sequence ID" value="TQM00938.1"/>
    <property type="molecule type" value="Genomic_DNA"/>
</dbReference>
<keyword evidence="2" id="KW-0812">Transmembrane</keyword>
<accession>A0A543CVP2</accession>
<feature type="compositionally biased region" description="Basic and acidic residues" evidence="1">
    <location>
        <begin position="1"/>
        <end position="19"/>
    </location>
</feature>
<feature type="transmembrane region" description="Helical" evidence="2">
    <location>
        <begin position="233"/>
        <end position="251"/>
    </location>
</feature>
<feature type="region of interest" description="Disordered" evidence="1">
    <location>
        <begin position="608"/>
        <end position="664"/>
    </location>
</feature>
<comment type="caution">
    <text evidence="4">The sequence shown here is derived from an EMBL/GenBank/DDBJ whole genome shotgun (WGS) entry which is preliminary data.</text>
</comment>
<proteinExistence type="predicted"/>
<protein>
    <submittedName>
        <fullName evidence="4">Transglutaminase-like putative cysteine protease</fullName>
    </submittedName>
</protein>
<feature type="region of interest" description="Disordered" evidence="1">
    <location>
        <begin position="1"/>
        <end position="92"/>
    </location>
</feature>
<dbReference type="AlphaFoldDB" id="A0A543CVP2"/>
<dbReference type="Proteomes" id="UP000316096">
    <property type="component" value="Unassembled WGS sequence"/>
</dbReference>
<dbReference type="PANTHER" id="PTHR42736">
    <property type="entry name" value="PROTEIN-GLUTAMINE GAMMA-GLUTAMYLTRANSFERASE"/>
    <property type="match status" value="1"/>
</dbReference>
<evidence type="ECO:0000256" key="2">
    <source>
        <dbReference type="SAM" id="Phobius"/>
    </source>
</evidence>
<dbReference type="RefSeq" id="WP_185792514.1">
    <property type="nucleotide sequence ID" value="NZ_VFOZ01000001.1"/>
</dbReference>
<dbReference type="PANTHER" id="PTHR42736:SF1">
    <property type="entry name" value="PROTEIN-GLUTAMINE GAMMA-GLUTAMYLTRANSFERASE"/>
    <property type="match status" value="1"/>
</dbReference>
<feature type="region of interest" description="Disordered" evidence="1">
    <location>
        <begin position="463"/>
        <end position="485"/>
    </location>
</feature>
<feature type="transmembrane region" description="Helical" evidence="2">
    <location>
        <begin position="257"/>
        <end position="277"/>
    </location>
</feature>
<feature type="transmembrane region" description="Helical" evidence="2">
    <location>
        <begin position="670"/>
        <end position="692"/>
    </location>
</feature>
<keyword evidence="4" id="KW-0645">Protease</keyword>
<evidence type="ECO:0000259" key="3">
    <source>
        <dbReference type="SMART" id="SM00460"/>
    </source>
</evidence>
<keyword evidence="2" id="KW-0472">Membrane</keyword>